<dbReference type="InParanoid" id="A0A2J7R5R5"/>
<evidence type="ECO:0000256" key="4">
    <source>
        <dbReference type="ARBA" id="ARBA00023235"/>
    </source>
</evidence>
<dbReference type="GO" id="GO:0003723">
    <property type="term" value="F:RNA binding"/>
    <property type="evidence" value="ECO:0007669"/>
    <property type="project" value="InterPro"/>
</dbReference>
<evidence type="ECO:0000256" key="1">
    <source>
        <dbReference type="ARBA" id="ARBA00009652"/>
    </source>
</evidence>
<dbReference type="Pfam" id="PF21238">
    <property type="entry name" value="Pus10_C"/>
    <property type="match status" value="1"/>
</dbReference>
<feature type="domain" description="C2H2-type" evidence="8">
    <location>
        <begin position="107"/>
        <end position="130"/>
    </location>
</feature>
<accession>A0A2J7R5R5</accession>
<organism evidence="9 10">
    <name type="scientific">Cryptotermes secundus</name>
    <dbReference type="NCBI Taxonomy" id="105785"/>
    <lineage>
        <taxon>Eukaryota</taxon>
        <taxon>Metazoa</taxon>
        <taxon>Ecdysozoa</taxon>
        <taxon>Arthropoda</taxon>
        <taxon>Hexapoda</taxon>
        <taxon>Insecta</taxon>
        <taxon>Pterygota</taxon>
        <taxon>Neoptera</taxon>
        <taxon>Polyneoptera</taxon>
        <taxon>Dictyoptera</taxon>
        <taxon>Blattodea</taxon>
        <taxon>Blattoidea</taxon>
        <taxon>Termitoidae</taxon>
        <taxon>Kalotermitidae</taxon>
        <taxon>Cryptotermitinae</taxon>
        <taxon>Cryptotermes</taxon>
    </lineage>
</organism>
<evidence type="ECO:0000256" key="2">
    <source>
        <dbReference type="ARBA" id="ARBA00012787"/>
    </source>
</evidence>
<dbReference type="SUPFAM" id="SSF55120">
    <property type="entry name" value="Pseudouridine synthase"/>
    <property type="match status" value="1"/>
</dbReference>
<proteinExistence type="inferred from homology"/>
<comment type="similarity">
    <text evidence="1">Belongs to the pseudouridine synthase Pus10 family.</text>
</comment>
<evidence type="ECO:0000256" key="5">
    <source>
        <dbReference type="ARBA" id="ARBA00075270"/>
    </source>
</evidence>
<dbReference type="PANTHER" id="PTHR21568:SF0">
    <property type="entry name" value="TRNA PSEUDOURIDINE SYNTHASE PUS10"/>
    <property type="match status" value="1"/>
</dbReference>
<dbReference type="Proteomes" id="UP000235965">
    <property type="component" value="Unassembled WGS sequence"/>
</dbReference>
<dbReference type="EC" id="5.4.99.25" evidence="2"/>
<dbReference type="InterPro" id="IPR013087">
    <property type="entry name" value="Znf_C2H2_type"/>
</dbReference>
<dbReference type="OrthoDB" id="271937at2759"/>
<evidence type="ECO:0000256" key="7">
    <source>
        <dbReference type="ARBA" id="ARBA00083669"/>
    </source>
</evidence>
<dbReference type="FunCoup" id="A0A2J7R5R5">
    <property type="interactions" value="1763"/>
</dbReference>
<keyword evidence="10" id="KW-1185">Reference proteome</keyword>
<evidence type="ECO:0000313" key="10">
    <source>
        <dbReference type="Proteomes" id="UP000235965"/>
    </source>
</evidence>
<gene>
    <name evidence="9" type="primary">Pus10_2</name>
    <name evidence="9" type="ORF">B7P43_G10681</name>
</gene>
<dbReference type="Gene3D" id="3.30.70.2510">
    <property type="match status" value="1"/>
</dbReference>
<dbReference type="PANTHER" id="PTHR21568">
    <property type="entry name" value="TRNA PSEUDOURIDINE SYNTHASE PUS10"/>
    <property type="match status" value="1"/>
</dbReference>
<dbReference type="FunFam" id="3.30.70.3190:FF:000001">
    <property type="entry name" value="tRNA pseudouridine synthase Pus10"/>
    <property type="match status" value="1"/>
</dbReference>
<dbReference type="STRING" id="105785.A0A2J7R5R5"/>
<reference evidence="9 10" key="1">
    <citation type="submission" date="2017-12" db="EMBL/GenBank/DDBJ databases">
        <title>Hemimetabolous genomes reveal molecular basis of termite eusociality.</title>
        <authorList>
            <person name="Harrison M.C."/>
            <person name="Jongepier E."/>
            <person name="Robertson H.M."/>
            <person name="Arning N."/>
            <person name="Bitard-Feildel T."/>
            <person name="Chao H."/>
            <person name="Childers C.P."/>
            <person name="Dinh H."/>
            <person name="Doddapaneni H."/>
            <person name="Dugan S."/>
            <person name="Gowin J."/>
            <person name="Greiner C."/>
            <person name="Han Y."/>
            <person name="Hu H."/>
            <person name="Hughes D.S.T."/>
            <person name="Huylmans A.-K."/>
            <person name="Kemena C."/>
            <person name="Kremer L.P.M."/>
            <person name="Lee S.L."/>
            <person name="Lopez-Ezquerra A."/>
            <person name="Mallet L."/>
            <person name="Monroy-Kuhn J.M."/>
            <person name="Moser A."/>
            <person name="Murali S.C."/>
            <person name="Muzny D.M."/>
            <person name="Otani S."/>
            <person name="Piulachs M.-D."/>
            <person name="Poelchau M."/>
            <person name="Qu J."/>
            <person name="Schaub F."/>
            <person name="Wada-Katsumata A."/>
            <person name="Worley K.C."/>
            <person name="Xie Q."/>
            <person name="Ylla G."/>
            <person name="Poulsen M."/>
            <person name="Gibbs R.A."/>
            <person name="Schal C."/>
            <person name="Richards S."/>
            <person name="Belles X."/>
            <person name="Korb J."/>
            <person name="Bornberg-Bauer E."/>
        </authorList>
    </citation>
    <scope>NUCLEOTIDE SEQUENCE [LARGE SCALE GENOMIC DNA]</scope>
    <source>
        <tissue evidence="9">Whole body</tissue>
    </source>
</reference>
<evidence type="ECO:0000256" key="6">
    <source>
        <dbReference type="ARBA" id="ARBA00079393"/>
    </source>
</evidence>
<protein>
    <recommendedName>
        <fullName evidence="2">tRNA pseudouridine(55) synthase</fullName>
        <ecNumber evidence="2">5.4.99.25</ecNumber>
    </recommendedName>
    <alternativeName>
        <fullName evidence="7">tRNA pseudouridine 55 synthase</fullName>
    </alternativeName>
    <alternativeName>
        <fullName evidence="5">tRNA pseudouridylate synthase</fullName>
    </alternativeName>
    <alternativeName>
        <fullName evidence="6">tRNA-uridine isomerase</fullName>
    </alternativeName>
</protein>
<evidence type="ECO:0000256" key="3">
    <source>
        <dbReference type="ARBA" id="ARBA00022694"/>
    </source>
</evidence>
<keyword evidence="3" id="KW-0819">tRNA processing</keyword>
<evidence type="ECO:0000313" key="9">
    <source>
        <dbReference type="EMBL" id="PNF36171.1"/>
    </source>
</evidence>
<dbReference type="FunFam" id="3.30.70.2510:FF:000001">
    <property type="entry name" value="tRNA pseudouridine synthase Pus10"/>
    <property type="match status" value="1"/>
</dbReference>
<dbReference type="InterPro" id="IPR048741">
    <property type="entry name" value="Pus10-like_C"/>
</dbReference>
<dbReference type="GO" id="GO:0160148">
    <property type="term" value="F:tRNA pseudouridine(55) synthase activity"/>
    <property type="evidence" value="ECO:0007669"/>
    <property type="project" value="UniProtKB-EC"/>
</dbReference>
<comment type="caution">
    <text evidence="9">The sequence shown here is derived from an EMBL/GenBank/DDBJ whole genome shotgun (WGS) entry which is preliminary data.</text>
</comment>
<dbReference type="GO" id="GO:0031119">
    <property type="term" value="P:tRNA pseudouridine synthesis"/>
    <property type="evidence" value="ECO:0007669"/>
    <property type="project" value="UniProtKB-ARBA"/>
</dbReference>
<dbReference type="EMBL" id="NEVH01006990">
    <property type="protein sequence ID" value="PNF36171.1"/>
    <property type="molecule type" value="Genomic_DNA"/>
</dbReference>
<dbReference type="AlphaFoldDB" id="A0A2J7R5R5"/>
<name>A0A2J7R5R5_9NEOP</name>
<evidence type="ECO:0000259" key="8">
    <source>
        <dbReference type="PROSITE" id="PS00028"/>
    </source>
</evidence>
<dbReference type="EMBL" id="NEVH01006990">
    <property type="protein sequence ID" value="PNF36172.1"/>
    <property type="molecule type" value="Genomic_DNA"/>
</dbReference>
<dbReference type="PROSITE" id="PS00028">
    <property type="entry name" value="ZINC_FINGER_C2H2_1"/>
    <property type="match status" value="1"/>
</dbReference>
<dbReference type="Pfam" id="PF21237">
    <property type="entry name" value="Pus10_N_euk"/>
    <property type="match status" value="1"/>
</dbReference>
<dbReference type="InterPro" id="IPR039894">
    <property type="entry name" value="Pus10-like"/>
</dbReference>
<dbReference type="InterPro" id="IPR020103">
    <property type="entry name" value="PsdUridine_synth_cat_dom_sf"/>
</dbReference>
<sequence>MLRSVKMECGLMLDNVEVYEDLRNLGCCQRCCLRYLGERNPQSYNCVKETLVKTGLQNDNDFDNGPDRKFFKCNPCIVCLGLMQDEFSADDTVQKIVAGVEKASYDCDIFTCALSLPITFQLRAHSLWLHLADKFPVPFALRELHQEKHVISVKEAWKWTFAPLIAKSINKELDSGVKSNFFVGVNMVYSGDEDECSCLLEMHADVFKIRRAQKRKYHGNLYTRKAVELALQTTEAAHFKQFFPSPPPVPTAPVTFDSITCTHNSLFIAGRYNKFSRTLSQTPWVIDGERRIKSSVQEIISENLQAASKAEGIKFSASGREDVDVRTLGRGRPFVCELLNPHRVKFIAEQVHSLECDINKSSKEVAVRDLQIVQRDELVNLKAGEEKKTKRYMALCICSDPIESRSLAELSNIKDLTLSQKTPIRVLHRRPLATRSRIVHSMKAWLLENQTKLCKKENVTLFKLDIKAQAGTYIKEFVHGDFGRTQPSLGQLLGGVYVDILALDVQDIELDWPPAIDYAQG</sequence>
<keyword evidence="4" id="KW-0413">Isomerase</keyword>
<dbReference type="Gene3D" id="3.30.70.3190">
    <property type="match status" value="1"/>
</dbReference>
<dbReference type="InterPro" id="IPR048742">
    <property type="entry name" value="Pus10_N_euk"/>
</dbReference>